<name>A0A0J9V686_FUSO4</name>
<dbReference type="AlphaFoldDB" id="A0A0J9V686"/>
<reference evidence="1" key="1">
    <citation type="submission" date="2007-04" db="EMBL/GenBank/DDBJ databases">
        <authorList>
            <consortium name="The Broad Institute Genome Sequencing Platform"/>
            <person name="Birren B."/>
            <person name="Lander E."/>
            <person name="Galagan J."/>
            <person name="Nusbaum C."/>
            <person name="Devon K."/>
            <person name="Ma L.-J."/>
            <person name="Jaffe D."/>
            <person name="Butler J."/>
            <person name="Alvarez P."/>
            <person name="Gnerre S."/>
            <person name="Grabherr M."/>
            <person name="Kleber M."/>
            <person name="Mauceli E."/>
            <person name="Brockman W."/>
            <person name="MacCallum I.A."/>
            <person name="Young S."/>
            <person name="LaButti K."/>
            <person name="DeCaprio D."/>
            <person name="Crawford M."/>
            <person name="Koehrsen M."/>
            <person name="Engels R."/>
            <person name="Montgomery P."/>
            <person name="Pearson M."/>
            <person name="Howarth C."/>
            <person name="Larson L."/>
            <person name="White J."/>
            <person name="O'Leary S."/>
            <person name="Kodira C."/>
            <person name="Zeng Q."/>
            <person name="Yandava C."/>
            <person name="Alvarado L."/>
            <person name="Kistler C."/>
            <person name="Shim W.-B."/>
            <person name="Kang S."/>
            <person name="Woloshuk C."/>
        </authorList>
    </citation>
    <scope>NUCLEOTIDE SEQUENCE</scope>
    <source>
        <strain evidence="1">4287</strain>
    </source>
</reference>
<reference evidence="1" key="2">
    <citation type="journal article" date="2010" name="Nature">
        <title>Comparative genomics reveals mobile pathogenicity chromosomes in Fusarium.</title>
        <authorList>
            <person name="Ma L.J."/>
            <person name="van der Does H.C."/>
            <person name="Borkovich K.A."/>
            <person name="Coleman J.J."/>
            <person name="Daboussi M.J."/>
            <person name="Di Pietro A."/>
            <person name="Dufresne M."/>
            <person name="Freitag M."/>
            <person name="Grabherr M."/>
            <person name="Henrissat B."/>
            <person name="Houterman P.M."/>
            <person name="Kang S."/>
            <person name="Shim W.B."/>
            <person name="Woloshuk C."/>
            <person name="Xie X."/>
            <person name="Xu J.R."/>
            <person name="Antoniw J."/>
            <person name="Baker S.E."/>
            <person name="Bluhm B.H."/>
            <person name="Breakspear A."/>
            <person name="Brown D.W."/>
            <person name="Butchko R.A."/>
            <person name="Chapman S."/>
            <person name="Coulson R."/>
            <person name="Coutinho P.M."/>
            <person name="Danchin E.G."/>
            <person name="Diener A."/>
            <person name="Gale L.R."/>
            <person name="Gardiner D.M."/>
            <person name="Goff S."/>
            <person name="Hammond-Kosack K.E."/>
            <person name="Hilburn K."/>
            <person name="Hua-Van A."/>
            <person name="Jonkers W."/>
            <person name="Kazan K."/>
            <person name="Kodira C.D."/>
            <person name="Koehrsen M."/>
            <person name="Kumar L."/>
            <person name="Lee Y.H."/>
            <person name="Li L."/>
            <person name="Manners J.M."/>
            <person name="Miranda-Saavedra D."/>
            <person name="Mukherjee M."/>
            <person name="Park G."/>
            <person name="Park J."/>
            <person name="Park S.Y."/>
            <person name="Proctor R.H."/>
            <person name="Regev A."/>
            <person name="Ruiz-Roldan M.C."/>
            <person name="Sain D."/>
            <person name="Sakthikumar S."/>
            <person name="Sykes S."/>
            <person name="Schwartz D.C."/>
            <person name="Turgeon B.G."/>
            <person name="Wapinski I."/>
            <person name="Yoder O."/>
            <person name="Young S."/>
            <person name="Zeng Q."/>
            <person name="Zhou S."/>
            <person name="Galagan J."/>
            <person name="Cuomo C.A."/>
            <person name="Kistler H.C."/>
            <person name="Rep M."/>
        </authorList>
    </citation>
    <scope>NUCLEOTIDE SEQUENCE [LARGE SCALE GENOMIC DNA]</scope>
    <source>
        <strain evidence="1">4287</strain>
    </source>
</reference>
<dbReference type="Proteomes" id="UP000009097">
    <property type="component" value="Unassembled WGS sequence"/>
</dbReference>
<dbReference type="EMBL" id="DS231704">
    <property type="protein sequence ID" value="KNB06366.1"/>
    <property type="molecule type" value="Genomic_DNA"/>
</dbReference>
<gene>
    <name evidence="1" type="ORF">FOXG_19649</name>
</gene>
<proteinExistence type="predicted"/>
<dbReference type="RefSeq" id="XP_018244411.1">
    <property type="nucleotide sequence ID" value="XM_018399912.1"/>
</dbReference>
<evidence type="ECO:0000313" key="2">
    <source>
        <dbReference type="Proteomes" id="UP000009097"/>
    </source>
</evidence>
<sequence length="45" mass="5136">MTKSKYTKAKSNIQISSIENFHLFPDAIFLDKKSLALDEALHILD</sequence>
<dbReference type="VEuPathDB" id="FungiDB:FOXG_19649"/>
<dbReference type="KEGG" id="fox:FOXG_19649"/>
<dbReference type="GeneID" id="28960355"/>
<organism evidence="1 2">
    <name type="scientific">Fusarium oxysporum f. sp. lycopersici (strain 4287 / CBS 123668 / FGSC 9935 / NRRL 34936)</name>
    <name type="common">Fusarium vascular wilt of tomato</name>
    <dbReference type="NCBI Taxonomy" id="426428"/>
    <lineage>
        <taxon>Eukaryota</taxon>
        <taxon>Fungi</taxon>
        <taxon>Dikarya</taxon>
        <taxon>Ascomycota</taxon>
        <taxon>Pezizomycotina</taxon>
        <taxon>Sordariomycetes</taxon>
        <taxon>Hypocreomycetidae</taxon>
        <taxon>Hypocreales</taxon>
        <taxon>Nectriaceae</taxon>
        <taxon>Fusarium</taxon>
        <taxon>Fusarium oxysporum species complex</taxon>
    </lineage>
</organism>
<accession>A0A0J9V686</accession>
<protein>
    <submittedName>
        <fullName evidence="1">Uncharacterized protein</fullName>
    </submittedName>
</protein>
<evidence type="ECO:0000313" key="1">
    <source>
        <dbReference type="EMBL" id="KNB06366.1"/>
    </source>
</evidence>